<dbReference type="Proteomes" id="UP000292082">
    <property type="component" value="Unassembled WGS sequence"/>
</dbReference>
<sequence>MADRRRPFPLLASYGPPHIARPCLYGSASRRTCLNCSMTRSRTSALSPSSYIWFSKPCFCCTGPWRVPMPLLMDIPYLSFSLTFVDALSWLHRPAGRLPYVPTLPRLRVEVFARPTTFARES</sequence>
<dbReference type="EMBL" id="ML145229">
    <property type="protein sequence ID" value="TBU52990.1"/>
    <property type="molecule type" value="Genomic_DNA"/>
</dbReference>
<evidence type="ECO:0000313" key="2">
    <source>
        <dbReference type="Proteomes" id="UP000292082"/>
    </source>
</evidence>
<protein>
    <submittedName>
        <fullName evidence="1">Uncharacterized protein</fullName>
    </submittedName>
</protein>
<gene>
    <name evidence="1" type="ORF">BD310DRAFT_938966</name>
</gene>
<name>A0A4Q9PDP5_9APHY</name>
<keyword evidence="2" id="KW-1185">Reference proteome</keyword>
<dbReference type="AlphaFoldDB" id="A0A4Q9PDP5"/>
<organism evidence="1 2">
    <name type="scientific">Dichomitus squalens</name>
    <dbReference type="NCBI Taxonomy" id="114155"/>
    <lineage>
        <taxon>Eukaryota</taxon>
        <taxon>Fungi</taxon>
        <taxon>Dikarya</taxon>
        <taxon>Basidiomycota</taxon>
        <taxon>Agaricomycotina</taxon>
        <taxon>Agaricomycetes</taxon>
        <taxon>Polyporales</taxon>
        <taxon>Polyporaceae</taxon>
        <taxon>Dichomitus</taxon>
    </lineage>
</organism>
<accession>A0A4Q9PDP5</accession>
<proteinExistence type="predicted"/>
<evidence type="ECO:0000313" key="1">
    <source>
        <dbReference type="EMBL" id="TBU52990.1"/>
    </source>
</evidence>
<reference evidence="1 2" key="1">
    <citation type="submission" date="2019-01" db="EMBL/GenBank/DDBJ databases">
        <title>Draft genome sequences of three monokaryotic isolates of the white-rot basidiomycete fungus Dichomitus squalens.</title>
        <authorList>
            <consortium name="DOE Joint Genome Institute"/>
            <person name="Lopez S.C."/>
            <person name="Andreopoulos B."/>
            <person name="Pangilinan J."/>
            <person name="Lipzen A."/>
            <person name="Riley R."/>
            <person name="Ahrendt S."/>
            <person name="Ng V."/>
            <person name="Barry K."/>
            <person name="Daum C."/>
            <person name="Grigoriev I.V."/>
            <person name="Hilden K.S."/>
            <person name="Makela M.R."/>
            <person name="de Vries R.P."/>
        </authorList>
    </citation>
    <scope>NUCLEOTIDE SEQUENCE [LARGE SCALE GENOMIC DNA]</scope>
    <source>
        <strain evidence="1 2">CBS 464.89</strain>
    </source>
</reference>